<dbReference type="AlphaFoldDB" id="A0AB33T0W3"/>
<comment type="caution">
    <text evidence="1">The sequence shown here is derived from an EMBL/GenBank/DDBJ whole genome shotgun (WGS) entry which is preliminary data.</text>
</comment>
<accession>A0AB33T0W3</accession>
<dbReference type="Proteomes" id="UP000050139">
    <property type="component" value="Unassembled WGS sequence"/>
</dbReference>
<reference evidence="1 2" key="1">
    <citation type="submission" date="2015-03" db="EMBL/GenBank/DDBJ databases">
        <authorList>
            <consortium name="Pathogen Informatics"/>
            <person name="Murphy D."/>
        </authorList>
    </citation>
    <scope>NUCLEOTIDE SEQUENCE [LARGE SCALE GENOMIC DNA]</scope>
    <source>
        <strain evidence="1 2">0268S</strain>
    </source>
</reference>
<name>A0AB33T0W3_MYCTX</name>
<dbReference type="EMBL" id="COPH01000091">
    <property type="protein sequence ID" value="CLX19253.1"/>
    <property type="molecule type" value="Genomic_DNA"/>
</dbReference>
<evidence type="ECO:0000313" key="1">
    <source>
        <dbReference type="EMBL" id="CLX19253.1"/>
    </source>
</evidence>
<sequence length="114" mass="11546">MLGADIAGDDLACRHPDAGLDLGHLVGQPLGYGPGGGQRGVFGTVEAVRGSEDGQGGVACELVDQSVVTVDLVDDDREKPVEELDHVGGRLVVHQLGGADDVDEDDGGVAVFAA</sequence>
<evidence type="ECO:0000313" key="2">
    <source>
        <dbReference type="Proteomes" id="UP000050139"/>
    </source>
</evidence>
<proteinExistence type="predicted"/>
<gene>
    <name evidence="1" type="ORF">ERS094118_04157</name>
</gene>
<protein>
    <submittedName>
        <fullName evidence="1">Uncharacterized protein</fullName>
    </submittedName>
</protein>
<organism evidence="1 2">
    <name type="scientific">Mycobacterium tuberculosis</name>
    <dbReference type="NCBI Taxonomy" id="1773"/>
    <lineage>
        <taxon>Bacteria</taxon>
        <taxon>Bacillati</taxon>
        <taxon>Actinomycetota</taxon>
        <taxon>Actinomycetes</taxon>
        <taxon>Mycobacteriales</taxon>
        <taxon>Mycobacteriaceae</taxon>
        <taxon>Mycobacterium</taxon>
        <taxon>Mycobacterium tuberculosis complex</taxon>
    </lineage>
</organism>